<dbReference type="PROSITE" id="PS50181">
    <property type="entry name" value="FBOX"/>
    <property type="match status" value="1"/>
</dbReference>
<dbReference type="Proteomes" id="UP000001194">
    <property type="component" value="Unassembled WGS sequence"/>
</dbReference>
<dbReference type="GeneID" id="6081200"/>
<dbReference type="RefSeq" id="XP_001885647.1">
    <property type="nucleotide sequence ID" value="XM_001885612.1"/>
</dbReference>
<evidence type="ECO:0000256" key="1">
    <source>
        <dbReference type="SAM" id="MobiDB-lite"/>
    </source>
</evidence>
<dbReference type="AlphaFoldDB" id="B0DNW4"/>
<dbReference type="InterPro" id="IPR001810">
    <property type="entry name" value="F-box_dom"/>
</dbReference>
<keyword evidence="4" id="KW-1185">Reference proteome</keyword>
<feature type="domain" description="F-box" evidence="2">
    <location>
        <begin position="4"/>
        <end position="50"/>
    </location>
</feature>
<protein>
    <submittedName>
        <fullName evidence="3">Predicted protein</fullName>
    </submittedName>
</protein>
<evidence type="ECO:0000259" key="2">
    <source>
        <dbReference type="PROSITE" id="PS50181"/>
    </source>
</evidence>
<dbReference type="SUPFAM" id="SSF81383">
    <property type="entry name" value="F-box domain"/>
    <property type="match status" value="1"/>
</dbReference>
<name>B0DNW4_LACBS</name>
<feature type="compositionally biased region" description="Polar residues" evidence="1">
    <location>
        <begin position="522"/>
        <end position="537"/>
    </location>
</feature>
<dbReference type="KEGG" id="lbc:LACBIDRAFT_331240"/>
<feature type="region of interest" description="Disordered" evidence="1">
    <location>
        <begin position="522"/>
        <end position="541"/>
    </location>
</feature>
<dbReference type="InParanoid" id="B0DNW4"/>
<dbReference type="OrthoDB" id="3145038at2759"/>
<gene>
    <name evidence="3" type="ORF">LACBIDRAFT_331240</name>
</gene>
<dbReference type="Gene3D" id="1.20.1280.50">
    <property type="match status" value="1"/>
</dbReference>
<dbReference type="HOGENOM" id="CLU_033171_1_0_1"/>
<accession>B0DNW4</accession>
<dbReference type="EMBL" id="DS547122">
    <property type="protein sequence ID" value="EDR03794.1"/>
    <property type="molecule type" value="Genomic_DNA"/>
</dbReference>
<sequence>MGSSDFLSPLPLDLLLHLFSFLDPLHIIALRKTCRTLHEATLQRQVWLNTLRRVCVANSVFAPSFPLTEMTLLELEHAAVVPSLWRSIGSAKHDDQPYRTKRTLRGPTSHGDDGITTWGDTLSDLFLVPGGRYLILFFDHLMSVYDLGITPDTLLDCNTRLLASVEIQFKWLFLVHPSPDGSALRICVSDELAEDEDEQIGQSAQWVMSHNFSQVAQFLFKSDLFLRNDILTVWDFVADTSATWRVVGEFHQIIIASDSIILFGSTCVSVWHKPALLPRDRADTTLSYVDVPIIHPLFQIDYPECMPPLDDTLQAESSIQGPWDWYSTEPWCWCYDTVLQREAGFAISRYLVAFNKDMTGGTIKKTACYELRTTLEKDFFIEPYRVCHDQLVMSWTERSGIIKIHTSAFSQDTVTPGDNELALMLEEWKAPALPHQPNARGLEGMAPLPMETQVSGYIIIWHEAESLSPREIADLADVQFAVTKNPEGNRYNRSKHEITIHAVQTAVKDTVVRTTTSERQVSLAQTYRQSPSTSEPGHSTPLVGISGAFASMCNAPVT</sequence>
<reference evidence="3 4" key="1">
    <citation type="journal article" date="2008" name="Nature">
        <title>The genome of Laccaria bicolor provides insights into mycorrhizal symbiosis.</title>
        <authorList>
            <person name="Martin F."/>
            <person name="Aerts A."/>
            <person name="Ahren D."/>
            <person name="Brun A."/>
            <person name="Danchin E.G.J."/>
            <person name="Duchaussoy F."/>
            <person name="Gibon J."/>
            <person name="Kohler A."/>
            <person name="Lindquist E."/>
            <person name="Pereda V."/>
            <person name="Salamov A."/>
            <person name="Shapiro H.J."/>
            <person name="Wuyts J."/>
            <person name="Blaudez D."/>
            <person name="Buee M."/>
            <person name="Brokstein P."/>
            <person name="Canbaeck B."/>
            <person name="Cohen D."/>
            <person name="Courty P.E."/>
            <person name="Coutinho P.M."/>
            <person name="Delaruelle C."/>
            <person name="Detter J.C."/>
            <person name="Deveau A."/>
            <person name="DiFazio S."/>
            <person name="Duplessis S."/>
            <person name="Fraissinet-Tachet L."/>
            <person name="Lucic E."/>
            <person name="Frey-Klett P."/>
            <person name="Fourrey C."/>
            <person name="Feussner I."/>
            <person name="Gay G."/>
            <person name="Grimwood J."/>
            <person name="Hoegger P.J."/>
            <person name="Jain P."/>
            <person name="Kilaru S."/>
            <person name="Labbe J."/>
            <person name="Lin Y.C."/>
            <person name="Legue V."/>
            <person name="Le Tacon F."/>
            <person name="Marmeisse R."/>
            <person name="Melayah D."/>
            <person name="Montanini B."/>
            <person name="Muratet M."/>
            <person name="Nehls U."/>
            <person name="Niculita-Hirzel H."/>
            <person name="Oudot-Le Secq M.P."/>
            <person name="Peter M."/>
            <person name="Quesneville H."/>
            <person name="Rajashekar B."/>
            <person name="Reich M."/>
            <person name="Rouhier N."/>
            <person name="Schmutz J."/>
            <person name="Yin T."/>
            <person name="Chalot M."/>
            <person name="Henrissat B."/>
            <person name="Kuees U."/>
            <person name="Lucas S."/>
            <person name="Van de Peer Y."/>
            <person name="Podila G.K."/>
            <person name="Polle A."/>
            <person name="Pukkila P.J."/>
            <person name="Richardson P.M."/>
            <person name="Rouze P."/>
            <person name="Sanders I.R."/>
            <person name="Stajich J.E."/>
            <person name="Tunlid A."/>
            <person name="Tuskan G."/>
            <person name="Grigoriev I.V."/>
        </authorList>
    </citation>
    <scope>NUCLEOTIDE SEQUENCE [LARGE SCALE GENOMIC DNA]</scope>
    <source>
        <strain evidence="4">S238N-H82 / ATCC MYA-4686</strain>
    </source>
</reference>
<evidence type="ECO:0000313" key="4">
    <source>
        <dbReference type="Proteomes" id="UP000001194"/>
    </source>
</evidence>
<evidence type="ECO:0000313" key="3">
    <source>
        <dbReference type="EMBL" id="EDR03794.1"/>
    </source>
</evidence>
<dbReference type="InterPro" id="IPR036047">
    <property type="entry name" value="F-box-like_dom_sf"/>
</dbReference>
<dbReference type="SMART" id="SM00256">
    <property type="entry name" value="FBOX"/>
    <property type="match status" value="1"/>
</dbReference>
<organism evidence="4">
    <name type="scientific">Laccaria bicolor (strain S238N-H82 / ATCC MYA-4686)</name>
    <name type="common">Bicoloured deceiver</name>
    <name type="synonym">Laccaria laccata var. bicolor</name>
    <dbReference type="NCBI Taxonomy" id="486041"/>
    <lineage>
        <taxon>Eukaryota</taxon>
        <taxon>Fungi</taxon>
        <taxon>Dikarya</taxon>
        <taxon>Basidiomycota</taxon>
        <taxon>Agaricomycotina</taxon>
        <taxon>Agaricomycetes</taxon>
        <taxon>Agaricomycetidae</taxon>
        <taxon>Agaricales</taxon>
        <taxon>Agaricineae</taxon>
        <taxon>Hydnangiaceae</taxon>
        <taxon>Laccaria</taxon>
    </lineage>
</organism>
<proteinExistence type="predicted"/>
<dbReference type="Pfam" id="PF00646">
    <property type="entry name" value="F-box"/>
    <property type="match status" value="1"/>
</dbReference>